<dbReference type="InterPro" id="IPR036705">
    <property type="entry name" value="Ribosyl_crysJ1_sf"/>
</dbReference>
<dbReference type="Proteomes" id="UP000032545">
    <property type="component" value="Unassembled WGS sequence"/>
</dbReference>
<keyword evidence="2" id="KW-0378">Hydrolase</keyword>
<proteinExistence type="predicted"/>
<dbReference type="InterPro" id="IPR005502">
    <property type="entry name" value="Ribosyl_crysJ1"/>
</dbReference>
<dbReference type="GO" id="GO:0046872">
    <property type="term" value="F:metal ion binding"/>
    <property type="evidence" value="ECO:0007669"/>
    <property type="project" value="UniProtKB-KW"/>
</dbReference>
<dbReference type="SUPFAM" id="SSF101478">
    <property type="entry name" value="ADP-ribosylglycohydrolase"/>
    <property type="match status" value="1"/>
</dbReference>
<dbReference type="Pfam" id="PF03747">
    <property type="entry name" value="ADP_ribosyl_GH"/>
    <property type="match status" value="1"/>
</dbReference>
<dbReference type="InterPro" id="IPR050792">
    <property type="entry name" value="ADP-ribosylglycohydrolase"/>
</dbReference>
<dbReference type="EMBL" id="JYFN01000071">
    <property type="protein sequence ID" value="KJE20118.1"/>
    <property type="molecule type" value="Genomic_DNA"/>
</dbReference>
<keyword evidence="1" id="KW-0479">Metal-binding</keyword>
<evidence type="ECO:0000256" key="1">
    <source>
        <dbReference type="PIRSR" id="PIRSR605502-1"/>
    </source>
</evidence>
<protein>
    <submittedName>
        <fullName evidence="2">ADP-ribosylglycohydrolase</fullName>
    </submittedName>
</protein>
<feature type="binding site" evidence="1">
    <location>
        <position position="71"/>
    </location>
    <ligand>
        <name>Mg(2+)</name>
        <dbReference type="ChEBI" id="CHEBI:18420"/>
        <label>1</label>
    </ligand>
</feature>
<dbReference type="RefSeq" id="WP_082122279.1">
    <property type="nucleotide sequence ID" value="NZ_JYFN01000071.1"/>
</dbReference>
<evidence type="ECO:0000313" key="2">
    <source>
        <dbReference type="EMBL" id="KJE20118.1"/>
    </source>
</evidence>
<dbReference type="PANTHER" id="PTHR16222">
    <property type="entry name" value="ADP-RIBOSYLGLYCOHYDROLASE"/>
    <property type="match status" value="1"/>
</dbReference>
<feature type="binding site" evidence="1">
    <location>
        <position position="72"/>
    </location>
    <ligand>
        <name>Mg(2+)</name>
        <dbReference type="ChEBI" id="CHEBI:18420"/>
        <label>1</label>
    </ligand>
</feature>
<keyword evidence="1" id="KW-0460">Magnesium</keyword>
<sequence>MTGSLTYIDRVIGAFLGAAAGDALGWPQERREQVRLPGERDPLPGEFAPWTRVAGGRFRPRLEPVNSGEYSDDTQLLLCVARARLSGGARWLDQLRDVELPTWLLYERGGGAAVKRASRSWASGVAPWSNKDSDRYFDAGANGVAMRVAPHALDARTQSRQIALDDAFSDGILTHGHPRALIGARLHVQAVWNLTRLDHSLGYGALIDDLIDDKQWAELPSHSVVPEDWVRNFERRGEDFSVSWNKVTSEAIDLLRLGHAAVRRGAVALMRPVLAEMGCLERATSGSGTVTAAAATFVASRTAADPLTGLRETAYLAGGDTDTLASMTGSLLGAIHGSDWLGHLAKDLQDAKLIRNVAISLGSGNSIESRAIRQVRTPEIRLLQRQLRRSGTGERAILPDGRAGIVKERSVLRSPTGGTAGELVRLMADGQSIAILMPDPERDERQQALFSAEEIEPAARALAIETRISVDNLELARVALERVLGLLPVQRGVQSVQYKGGVVLARKSGVHFPAEERGPIHLRVRVSSLRSAYGAALELGLAPGNITPTANGAFFEVTLVPGVQAEVFESRRLREGV</sequence>
<evidence type="ECO:0000313" key="3">
    <source>
        <dbReference type="Proteomes" id="UP000032545"/>
    </source>
</evidence>
<comment type="cofactor">
    <cofactor evidence="1">
        <name>Mg(2+)</name>
        <dbReference type="ChEBI" id="CHEBI:18420"/>
    </cofactor>
    <text evidence="1">Binds 2 magnesium ions per subunit.</text>
</comment>
<reference evidence="3" key="1">
    <citation type="submission" date="2015-02" db="EMBL/GenBank/DDBJ databases">
        <title>Draft Genome of Frankia sp. CpI1-S.</title>
        <authorList>
            <person name="Oshone R.T."/>
            <person name="Ngom M."/>
            <person name="Ghodhbane-Gtari F."/>
            <person name="Gtari M."/>
            <person name="Morris K."/>
            <person name="Thomas K."/>
            <person name="Sen A."/>
            <person name="Tisa L.S."/>
        </authorList>
    </citation>
    <scope>NUCLEOTIDE SEQUENCE [LARGE SCALE GENOMIC DNA]</scope>
    <source>
        <strain evidence="3">CpI1-S</strain>
    </source>
</reference>
<accession>A0A0D8B746</accession>
<dbReference type="Gene3D" id="1.10.4080.10">
    <property type="entry name" value="ADP-ribosylation/Crystallin J1"/>
    <property type="match status" value="1"/>
</dbReference>
<organism evidence="2 3">
    <name type="scientific">Frankia torreyi</name>
    <dbReference type="NCBI Taxonomy" id="1856"/>
    <lineage>
        <taxon>Bacteria</taxon>
        <taxon>Bacillati</taxon>
        <taxon>Actinomycetota</taxon>
        <taxon>Actinomycetes</taxon>
        <taxon>Frankiales</taxon>
        <taxon>Frankiaceae</taxon>
        <taxon>Frankia</taxon>
    </lineage>
</organism>
<dbReference type="AlphaFoldDB" id="A0A0D8B746"/>
<dbReference type="OrthoDB" id="9798107at2"/>
<feature type="binding site" evidence="1">
    <location>
        <position position="322"/>
    </location>
    <ligand>
        <name>Mg(2+)</name>
        <dbReference type="ChEBI" id="CHEBI:18420"/>
        <label>1</label>
    </ligand>
</feature>
<dbReference type="PATRIC" id="fig|1502723.3.peg.6217"/>
<gene>
    <name evidence="2" type="ORF">FF36_05609</name>
</gene>
<feature type="binding site" evidence="1">
    <location>
        <position position="73"/>
    </location>
    <ligand>
        <name>Mg(2+)</name>
        <dbReference type="ChEBI" id="CHEBI:18420"/>
        <label>1</label>
    </ligand>
</feature>
<dbReference type="GO" id="GO:0016787">
    <property type="term" value="F:hydrolase activity"/>
    <property type="evidence" value="ECO:0007669"/>
    <property type="project" value="UniProtKB-KW"/>
</dbReference>
<keyword evidence="3" id="KW-1185">Reference proteome</keyword>
<comment type="caution">
    <text evidence="2">The sequence shown here is derived from an EMBL/GenBank/DDBJ whole genome shotgun (WGS) entry which is preliminary data.</text>
</comment>
<name>A0A0D8B746_9ACTN</name>
<dbReference type="PANTHER" id="PTHR16222:SF12">
    <property type="entry name" value="ADP-RIBOSYLGLYCOHYDROLASE-RELATED"/>
    <property type="match status" value="1"/>
</dbReference>
<reference evidence="2 3" key="2">
    <citation type="journal article" date="2016" name="Genome Announc.">
        <title>Permanent Draft Genome Sequences for Two Variants of Frankia sp. Strain CpI1, the First Frankia Strain Isolated from Root Nodules of Comptonia peregrina.</title>
        <authorList>
            <person name="Oshone R."/>
            <person name="Hurst S.G.IV."/>
            <person name="Abebe-Akele F."/>
            <person name="Simpson S."/>
            <person name="Morris K."/>
            <person name="Thomas W.K."/>
            <person name="Tisa L.S."/>
        </authorList>
    </citation>
    <scope>NUCLEOTIDE SEQUENCE [LARGE SCALE GENOMIC DNA]</scope>
    <source>
        <strain evidence="3">CpI1-S</strain>
    </source>
</reference>
<feature type="binding site" evidence="1">
    <location>
        <position position="323"/>
    </location>
    <ligand>
        <name>Mg(2+)</name>
        <dbReference type="ChEBI" id="CHEBI:18420"/>
        <label>1</label>
    </ligand>
</feature>
<feature type="binding site" evidence="1">
    <location>
        <position position="320"/>
    </location>
    <ligand>
        <name>Mg(2+)</name>
        <dbReference type="ChEBI" id="CHEBI:18420"/>
        <label>1</label>
    </ligand>
</feature>